<name>A0A1E5QKU1_9CYAN</name>
<dbReference type="SMART" id="SM00271">
    <property type="entry name" value="DnaJ"/>
    <property type="match status" value="1"/>
</dbReference>
<sequence>MLSVERYYEILEVEPGASLDEIHQGYQDLATVWHPDRFTSHPRLRQKAQEKFQEINEAHEQLQNHILLVQARRSAWSEYIPTRPMYPIRVYRAQPQASVHYARCDRATPRREVSAWLD</sequence>
<dbReference type="OrthoDB" id="9779889at2"/>
<dbReference type="InterPro" id="IPR001623">
    <property type="entry name" value="DnaJ_domain"/>
</dbReference>
<reference evidence="2" key="1">
    <citation type="submission" date="2016-09" db="EMBL/GenBank/DDBJ databases">
        <title>Draft genome of thermotolerant cyanobacterium Desertifilum sp. strain IPPAS B-1220.</title>
        <authorList>
            <person name="Sinetova M.A."/>
            <person name="Bolakhan K."/>
            <person name="Zayadan B.K."/>
            <person name="Mironov K.S."/>
            <person name="Ustinova V."/>
            <person name="Kupriyanova E.V."/>
            <person name="Sidorov R.A."/>
            <person name="Skrypnik A.N."/>
            <person name="Gogoleva N.E."/>
            <person name="Gogolev Y.V."/>
            <person name="Los D.A."/>
        </authorList>
    </citation>
    <scope>NUCLEOTIDE SEQUENCE [LARGE SCALE GENOMIC DNA]</scope>
    <source>
        <strain evidence="2">IPPAS B-1220</strain>
    </source>
</reference>
<dbReference type="InterPro" id="IPR036869">
    <property type="entry name" value="J_dom_sf"/>
</dbReference>
<accession>A0A1E5QKU1</accession>
<dbReference type="PRINTS" id="PR00625">
    <property type="entry name" value="JDOMAIN"/>
</dbReference>
<dbReference type="AlphaFoldDB" id="A0A1E5QKU1"/>
<organism evidence="2">
    <name type="scientific">Desertifilum tharense IPPAS B-1220</name>
    <dbReference type="NCBI Taxonomy" id="1781255"/>
    <lineage>
        <taxon>Bacteria</taxon>
        <taxon>Bacillati</taxon>
        <taxon>Cyanobacteriota</taxon>
        <taxon>Cyanophyceae</taxon>
        <taxon>Desertifilales</taxon>
        <taxon>Desertifilaceae</taxon>
        <taxon>Desertifilum</taxon>
    </lineage>
</organism>
<proteinExistence type="predicted"/>
<feature type="domain" description="J" evidence="1">
    <location>
        <begin position="6"/>
        <end position="80"/>
    </location>
</feature>
<comment type="caution">
    <text evidence="2">The sequence shown here is derived from an EMBL/GenBank/DDBJ whole genome shotgun (WGS) entry which is preliminary data.</text>
</comment>
<protein>
    <recommendedName>
        <fullName evidence="1">J domain-containing protein</fullName>
    </recommendedName>
</protein>
<dbReference type="PROSITE" id="PS50076">
    <property type="entry name" value="DNAJ_2"/>
    <property type="match status" value="1"/>
</dbReference>
<dbReference type="InterPro" id="IPR050817">
    <property type="entry name" value="DjlA_DnaK_co-chaperone"/>
</dbReference>
<evidence type="ECO:0000259" key="1">
    <source>
        <dbReference type="PROSITE" id="PS50076"/>
    </source>
</evidence>
<dbReference type="EMBL" id="MJGC01000052">
    <property type="protein sequence ID" value="OEJ75299.1"/>
    <property type="molecule type" value="Genomic_DNA"/>
</dbReference>
<dbReference type="SUPFAM" id="SSF46565">
    <property type="entry name" value="Chaperone J-domain"/>
    <property type="match status" value="1"/>
</dbReference>
<dbReference type="PANTHER" id="PTHR24074">
    <property type="entry name" value="CO-CHAPERONE PROTEIN DJLA"/>
    <property type="match status" value="1"/>
</dbReference>
<dbReference type="CDD" id="cd06257">
    <property type="entry name" value="DnaJ"/>
    <property type="match status" value="1"/>
</dbReference>
<dbReference type="RefSeq" id="WP_069967029.1">
    <property type="nucleotide sequence ID" value="NZ_CM124774.1"/>
</dbReference>
<dbReference type="Gene3D" id="1.10.287.110">
    <property type="entry name" value="DnaJ domain"/>
    <property type="match status" value="1"/>
</dbReference>
<dbReference type="STRING" id="1781255.BH720_09885"/>
<evidence type="ECO:0000313" key="2">
    <source>
        <dbReference type="EMBL" id="OEJ75299.1"/>
    </source>
</evidence>
<dbReference type="Pfam" id="PF00226">
    <property type="entry name" value="DnaJ"/>
    <property type="match status" value="1"/>
</dbReference>
<gene>
    <name evidence="2" type="ORF">BH720_09885</name>
</gene>